<reference evidence="1" key="1">
    <citation type="journal article" date="2023" name="IMA Fungus">
        <title>Comparative genomic study of the Penicillium genus elucidates a diverse pangenome and 15 lateral gene transfer events.</title>
        <authorList>
            <person name="Petersen C."/>
            <person name="Sorensen T."/>
            <person name="Nielsen M.R."/>
            <person name="Sondergaard T.E."/>
            <person name="Sorensen J.L."/>
            <person name="Fitzpatrick D.A."/>
            <person name="Frisvad J.C."/>
            <person name="Nielsen K.L."/>
        </authorList>
    </citation>
    <scope>NUCLEOTIDE SEQUENCE</scope>
    <source>
        <strain evidence="1">IBT 12815</strain>
    </source>
</reference>
<evidence type="ECO:0000313" key="1">
    <source>
        <dbReference type="EMBL" id="KAJ5618013.1"/>
    </source>
</evidence>
<proteinExistence type="predicted"/>
<accession>A0AAD6H9G2</accession>
<sequence length="94" mass="10545">MNMNYLIYVKYSSKLVGISLWEPGGSGPCTSRNSLPPPTFICSSRKLLCPLLHENISWCNDFTVIEEQHPCDLGQAQQTSAQGVISTRHEHREP</sequence>
<dbReference type="AlphaFoldDB" id="A0AAD6H9G2"/>
<evidence type="ECO:0000313" key="2">
    <source>
        <dbReference type="Proteomes" id="UP001213799"/>
    </source>
</evidence>
<organism evidence="1 2">
    <name type="scientific">Penicillium hordei</name>
    <dbReference type="NCBI Taxonomy" id="40994"/>
    <lineage>
        <taxon>Eukaryota</taxon>
        <taxon>Fungi</taxon>
        <taxon>Dikarya</taxon>
        <taxon>Ascomycota</taxon>
        <taxon>Pezizomycotina</taxon>
        <taxon>Eurotiomycetes</taxon>
        <taxon>Eurotiomycetidae</taxon>
        <taxon>Eurotiales</taxon>
        <taxon>Aspergillaceae</taxon>
        <taxon>Penicillium</taxon>
    </lineage>
</organism>
<dbReference type="GeneID" id="81584427"/>
<dbReference type="RefSeq" id="XP_056759180.1">
    <property type="nucleotide sequence ID" value="XM_056894185.1"/>
</dbReference>
<protein>
    <submittedName>
        <fullName evidence="1">Uncharacterized protein</fullName>
    </submittedName>
</protein>
<reference evidence="1" key="2">
    <citation type="submission" date="2023-01" db="EMBL/GenBank/DDBJ databases">
        <authorList>
            <person name="Petersen C."/>
        </authorList>
    </citation>
    <scope>NUCLEOTIDE SEQUENCE</scope>
    <source>
        <strain evidence="1">IBT 12815</strain>
    </source>
</reference>
<dbReference type="Proteomes" id="UP001213799">
    <property type="component" value="Unassembled WGS sequence"/>
</dbReference>
<gene>
    <name evidence="1" type="ORF">N7537_003127</name>
</gene>
<keyword evidence="2" id="KW-1185">Reference proteome</keyword>
<name>A0AAD6H9G2_9EURO</name>
<comment type="caution">
    <text evidence="1">The sequence shown here is derived from an EMBL/GenBank/DDBJ whole genome shotgun (WGS) entry which is preliminary data.</text>
</comment>
<dbReference type="EMBL" id="JAQJAE010000001">
    <property type="protein sequence ID" value="KAJ5618013.1"/>
    <property type="molecule type" value="Genomic_DNA"/>
</dbReference>